<gene>
    <name evidence="1" type="ORF">H9L14_02740</name>
</gene>
<keyword evidence="2" id="KW-1185">Reference proteome</keyword>
<evidence type="ECO:0000313" key="1">
    <source>
        <dbReference type="EMBL" id="QNP46184.1"/>
    </source>
</evidence>
<protein>
    <recommendedName>
        <fullName evidence="3">RidA family protein</fullName>
    </recommendedName>
</protein>
<dbReference type="PANTHER" id="PTHR11803:SF44">
    <property type="entry name" value="RUTC FAMILY PROTEIN YJGH"/>
    <property type="match status" value="1"/>
</dbReference>
<dbReference type="RefSeq" id="WP_187709137.1">
    <property type="nucleotide sequence ID" value="NZ_CP060782.1"/>
</dbReference>
<dbReference type="Pfam" id="PF01042">
    <property type="entry name" value="Ribonuc_L-PSP"/>
    <property type="match status" value="1"/>
</dbReference>
<evidence type="ECO:0008006" key="3">
    <source>
        <dbReference type="Google" id="ProtNLM"/>
    </source>
</evidence>
<dbReference type="SUPFAM" id="SSF55298">
    <property type="entry name" value="YjgF-like"/>
    <property type="match status" value="1"/>
</dbReference>
<evidence type="ECO:0000313" key="2">
    <source>
        <dbReference type="Proteomes" id="UP000516105"/>
    </source>
</evidence>
<dbReference type="EMBL" id="CP060782">
    <property type="protein sequence ID" value="QNP46184.1"/>
    <property type="molecule type" value="Genomic_DNA"/>
</dbReference>
<name>A0ABX6T9X9_9SPHN</name>
<reference evidence="1 2" key="1">
    <citation type="submission" date="2020-08" db="EMBL/GenBank/DDBJ databases">
        <title>Genome sequence of Sphingomonas sediminicola KACC 15039T.</title>
        <authorList>
            <person name="Hyun D.-W."/>
            <person name="Bae J.-W."/>
        </authorList>
    </citation>
    <scope>NUCLEOTIDE SEQUENCE [LARGE SCALE GENOMIC DNA]</scope>
    <source>
        <strain evidence="1 2">KACC 15039</strain>
    </source>
</reference>
<dbReference type="PANTHER" id="PTHR11803">
    <property type="entry name" value="2-IMINOBUTANOATE/2-IMINOPROPANOATE DEAMINASE RIDA"/>
    <property type="match status" value="1"/>
</dbReference>
<accession>A0ABX6T9X9</accession>
<dbReference type="InterPro" id="IPR035959">
    <property type="entry name" value="RutC-like_sf"/>
</dbReference>
<sequence>MVLFTTIAAFAAAAQSGGARQQAVVIMPENARQRQLQEQIGWADAVVSNGVVYVSGVPAYLAPGEKDMENAFVRAFDAIGKTLQRAGVSWDDVVELRTYHTDPTAQIDAFAKVKSRYMKSPPPAWSAIGTSGLLQPGALVEIAVVAHVPKQKSR</sequence>
<dbReference type="Proteomes" id="UP000516105">
    <property type="component" value="Chromosome"/>
</dbReference>
<proteinExistence type="predicted"/>
<organism evidence="1 2">
    <name type="scientific">Sphingomonas sediminicola</name>
    <dbReference type="NCBI Taxonomy" id="386874"/>
    <lineage>
        <taxon>Bacteria</taxon>
        <taxon>Pseudomonadati</taxon>
        <taxon>Pseudomonadota</taxon>
        <taxon>Alphaproteobacteria</taxon>
        <taxon>Sphingomonadales</taxon>
        <taxon>Sphingomonadaceae</taxon>
        <taxon>Sphingomonas</taxon>
    </lineage>
</organism>
<dbReference type="InterPro" id="IPR006175">
    <property type="entry name" value="YjgF/YER057c/UK114"/>
</dbReference>
<dbReference type="Gene3D" id="3.30.1330.40">
    <property type="entry name" value="RutC-like"/>
    <property type="match status" value="1"/>
</dbReference>